<feature type="transmembrane region" description="Helical" evidence="7">
    <location>
        <begin position="361"/>
        <end position="386"/>
    </location>
</feature>
<evidence type="ECO:0000256" key="2">
    <source>
        <dbReference type="ARBA" id="ARBA00022475"/>
    </source>
</evidence>
<feature type="domain" description="ABC3 transporter permease C-terminal" evidence="8">
    <location>
        <begin position="682"/>
        <end position="798"/>
    </location>
</feature>
<gene>
    <name evidence="10" type="ordered locus">Cwoe_4859</name>
</gene>
<dbReference type="AlphaFoldDB" id="D3FB79"/>
<dbReference type="Proteomes" id="UP000008229">
    <property type="component" value="Chromosome"/>
</dbReference>
<proteinExistence type="inferred from homology"/>
<keyword evidence="4 7" id="KW-1133">Transmembrane helix</keyword>
<evidence type="ECO:0000256" key="7">
    <source>
        <dbReference type="SAM" id="Phobius"/>
    </source>
</evidence>
<comment type="subcellular location">
    <subcellularLocation>
        <location evidence="1">Cell membrane</location>
        <topology evidence="1">Multi-pass membrane protein</topology>
    </subcellularLocation>
</comment>
<feature type="transmembrane region" description="Helical" evidence="7">
    <location>
        <begin position="679"/>
        <end position="704"/>
    </location>
</feature>
<feature type="transmembrane region" description="Helical" evidence="7">
    <location>
        <begin position="731"/>
        <end position="753"/>
    </location>
</feature>
<evidence type="ECO:0000256" key="1">
    <source>
        <dbReference type="ARBA" id="ARBA00004651"/>
    </source>
</evidence>
<keyword evidence="3 7" id="KW-0812">Transmembrane</keyword>
<dbReference type="PANTHER" id="PTHR30572:SF4">
    <property type="entry name" value="ABC TRANSPORTER PERMEASE YTRF"/>
    <property type="match status" value="1"/>
</dbReference>
<keyword evidence="11" id="KW-1185">Reference proteome</keyword>
<feature type="domain" description="MacB-like periplasmic core" evidence="9">
    <location>
        <begin position="18"/>
        <end position="234"/>
    </location>
</feature>
<evidence type="ECO:0000256" key="6">
    <source>
        <dbReference type="ARBA" id="ARBA00038076"/>
    </source>
</evidence>
<organism evidence="10 11">
    <name type="scientific">Conexibacter woesei (strain DSM 14684 / CCUG 47730 / CIP 108061 / JCM 11494 / NBRC 100937 / ID131577)</name>
    <dbReference type="NCBI Taxonomy" id="469383"/>
    <lineage>
        <taxon>Bacteria</taxon>
        <taxon>Bacillati</taxon>
        <taxon>Actinomycetota</taxon>
        <taxon>Thermoleophilia</taxon>
        <taxon>Solirubrobacterales</taxon>
        <taxon>Conexibacteraceae</taxon>
        <taxon>Conexibacter</taxon>
    </lineage>
</organism>
<dbReference type="KEGG" id="cwo:Cwoe_4859"/>
<evidence type="ECO:0000313" key="11">
    <source>
        <dbReference type="Proteomes" id="UP000008229"/>
    </source>
</evidence>
<dbReference type="EMBL" id="CP001854">
    <property type="protein sequence ID" value="ADB53271.1"/>
    <property type="molecule type" value="Genomic_DNA"/>
</dbReference>
<reference evidence="10 11" key="1">
    <citation type="journal article" date="2010" name="Stand. Genomic Sci.">
        <title>Complete genome sequence of Conexibacter woesei type strain (ID131577).</title>
        <authorList>
            <person name="Pukall R."/>
            <person name="Lapidus A."/>
            <person name="Glavina Del Rio T."/>
            <person name="Copeland A."/>
            <person name="Tice H."/>
            <person name="Cheng J.-F."/>
            <person name="Lucas S."/>
            <person name="Chen F."/>
            <person name="Nolan M."/>
            <person name="Bruce D."/>
            <person name="Goodwin L."/>
            <person name="Pitluck S."/>
            <person name="Mavromatis K."/>
            <person name="Ivanova N."/>
            <person name="Ovchinnikova G."/>
            <person name="Pati A."/>
            <person name="Chen A."/>
            <person name="Palaniappan K."/>
            <person name="Land M."/>
            <person name="Hauser L."/>
            <person name="Chang Y.-J."/>
            <person name="Jeffries C.D."/>
            <person name="Chain P."/>
            <person name="Meincke L."/>
            <person name="Sims D."/>
            <person name="Brettin T."/>
            <person name="Detter J.C."/>
            <person name="Rohde M."/>
            <person name="Goeker M."/>
            <person name="Bristow J."/>
            <person name="Eisen J.A."/>
            <person name="Markowitz V."/>
            <person name="Kyrpides N.C."/>
            <person name="Klenk H.-P."/>
            <person name="Hugenholtz P."/>
        </authorList>
    </citation>
    <scope>NUCLEOTIDE SEQUENCE [LARGE SCALE GENOMIC DNA]</scope>
    <source>
        <strain evidence="11">DSM 14684 / CIP 108061 / JCM 11494 / NBRC 100937 / ID131577</strain>
    </source>
</reference>
<name>D3FB79_CONWI</name>
<dbReference type="HOGENOM" id="CLU_012341_1_0_11"/>
<feature type="transmembrane region" description="Helical" evidence="7">
    <location>
        <begin position="765"/>
        <end position="788"/>
    </location>
</feature>
<dbReference type="RefSeq" id="WP_012936322.1">
    <property type="nucleotide sequence ID" value="NC_013739.1"/>
</dbReference>
<dbReference type="GO" id="GO:0022857">
    <property type="term" value="F:transmembrane transporter activity"/>
    <property type="evidence" value="ECO:0007669"/>
    <property type="project" value="TreeGrafter"/>
</dbReference>
<evidence type="ECO:0000259" key="9">
    <source>
        <dbReference type="Pfam" id="PF12704"/>
    </source>
</evidence>
<dbReference type="eggNOG" id="COG0577">
    <property type="taxonomic scope" value="Bacteria"/>
</dbReference>
<sequence precursor="true">MPRLALQGLWAHKRRLAGTFAAVFLGVAFLAGTLMLGDTLQRNFERLFTDVTSGTDAVVRSETSLGTGSGDARAPIPAALLARVRAVPGVAQAAGSIEGTGALIGADGDKIGGNGPPTLAGNWIEDTALNPYRIAEGRPPRASDEVVVNRGAAEDGRLRVGDVATVQTPEPVRVRVVGISMFGDTDGLGTTTFTAFTTAGAERHVMKRAGIVSSIVVKADDGVSQAQLVQRLRPILTPGVEAVTGAQLTQDRVADIDEVFLDNLRMILVAFAGIALLVGAFSIRNTFAIVAAQRTREAALLRAVGATRAQVLGAALLETLLVGVAAALAGLAGGIGIASLLKAMFDAFGFALPAGGLAVSLSSALIAVLVGIVVTLLAGLAPAWAASRVAPLAALRDAALDGGGLGRRPRLPGRALARVTALISAPLPRLRGTVGALAQRNATRNPRRTAGAASALVVGVTVVAAFTVIGASVKSTLDDSAQQGFRGDLAIAGGQFDDATLPPALAGEVARLPQVATAVGLGQGTARVAGEDETVRIADPAQLRRVVDLGDVEGSVSARALGADGIAVSRTAADDHGWRVGSAVPVVFPDGSRDALRVGAIYAEDGIAGDLLLPRAAWAGRAQQDADRAVFVAFRAGVTPDDGRAAVAGIARRWGDPELQTRDEYVTAASAGVDMVLGIVYVMLALAVLIALVGIANTLSLATYERTRELGLLRAVGQTRRQLRAMVRWEAVVIALLGTLGGLAIGVPLAWALVQLAGDVGIDRFAVPLGQLLVVLVVGALAGVLASIRPARRAARLDVLRAIAAE</sequence>
<evidence type="ECO:0000256" key="3">
    <source>
        <dbReference type="ARBA" id="ARBA00022692"/>
    </source>
</evidence>
<dbReference type="GO" id="GO:0005886">
    <property type="term" value="C:plasma membrane"/>
    <property type="evidence" value="ECO:0007669"/>
    <property type="project" value="UniProtKB-SubCell"/>
</dbReference>
<accession>D3FB79</accession>
<feature type="domain" description="ABC3 transporter permease C-terminal" evidence="8">
    <location>
        <begin position="270"/>
        <end position="389"/>
    </location>
</feature>
<evidence type="ECO:0000259" key="8">
    <source>
        <dbReference type="Pfam" id="PF02687"/>
    </source>
</evidence>
<protein>
    <recommendedName>
        <fullName evidence="12">ABC3 transporter permease protein domain-containing protein</fullName>
    </recommendedName>
</protein>
<keyword evidence="2" id="KW-1003">Cell membrane</keyword>
<feature type="transmembrane region" description="Helical" evidence="7">
    <location>
        <begin position="450"/>
        <end position="473"/>
    </location>
</feature>
<reference evidence="11" key="2">
    <citation type="submission" date="2010-01" db="EMBL/GenBank/DDBJ databases">
        <title>The complete genome of Conexibacter woesei DSM 14684.</title>
        <authorList>
            <consortium name="US DOE Joint Genome Institute (JGI-PGF)"/>
            <person name="Lucas S."/>
            <person name="Copeland A."/>
            <person name="Lapidus A."/>
            <person name="Glavina del Rio T."/>
            <person name="Dalin E."/>
            <person name="Tice H."/>
            <person name="Bruce D."/>
            <person name="Goodwin L."/>
            <person name="Pitluck S."/>
            <person name="Kyrpides N."/>
            <person name="Mavromatis K."/>
            <person name="Ivanova N."/>
            <person name="Mikhailova N."/>
            <person name="Chertkov O."/>
            <person name="Brettin T."/>
            <person name="Detter J.C."/>
            <person name="Han C."/>
            <person name="Larimer F."/>
            <person name="Land M."/>
            <person name="Hauser L."/>
            <person name="Markowitz V."/>
            <person name="Cheng J.-F."/>
            <person name="Hugenholtz P."/>
            <person name="Woyke T."/>
            <person name="Wu D."/>
            <person name="Pukall R."/>
            <person name="Steenblock K."/>
            <person name="Schneider S."/>
            <person name="Klenk H.-P."/>
            <person name="Eisen J.A."/>
        </authorList>
    </citation>
    <scope>NUCLEOTIDE SEQUENCE [LARGE SCALE GENOMIC DNA]</scope>
    <source>
        <strain evidence="11">DSM 14684 / CIP 108061 / JCM 11494 / NBRC 100937 / ID131577</strain>
    </source>
</reference>
<evidence type="ECO:0000313" key="10">
    <source>
        <dbReference type="EMBL" id="ADB53271.1"/>
    </source>
</evidence>
<dbReference type="PANTHER" id="PTHR30572">
    <property type="entry name" value="MEMBRANE COMPONENT OF TRANSPORTER-RELATED"/>
    <property type="match status" value="1"/>
</dbReference>
<evidence type="ECO:0000256" key="5">
    <source>
        <dbReference type="ARBA" id="ARBA00023136"/>
    </source>
</evidence>
<dbReference type="STRING" id="469383.Cwoe_4859"/>
<dbReference type="InterPro" id="IPR025857">
    <property type="entry name" value="MacB_PCD"/>
</dbReference>
<feature type="transmembrane region" description="Helical" evidence="7">
    <location>
        <begin position="266"/>
        <end position="290"/>
    </location>
</feature>
<feature type="transmembrane region" description="Helical" evidence="7">
    <location>
        <begin position="311"/>
        <end position="341"/>
    </location>
</feature>
<dbReference type="InterPro" id="IPR050250">
    <property type="entry name" value="Macrolide_Exporter_MacB"/>
</dbReference>
<dbReference type="Pfam" id="PF12704">
    <property type="entry name" value="MacB_PCD"/>
    <property type="match status" value="2"/>
</dbReference>
<dbReference type="OrthoDB" id="9780560at2"/>
<comment type="similarity">
    <text evidence="6">Belongs to the ABC-4 integral membrane protein family.</text>
</comment>
<dbReference type="InterPro" id="IPR003838">
    <property type="entry name" value="ABC3_permease_C"/>
</dbReference>
<keyword evidence="5 7" id="KW-0472">Membrane</keyword>
<feature type="domain" description="MacB-like periplasmic core" evidence="9">
    <location>
        <begin position="449"/>
        <end position="648"/>
    </location>
</feature>
<evidence type="ECO:0000256" key="4">
    <source>
        <dbReference type="ARBA" id="ARBA00022989"/>
    </source>
</evidence>
<evidence type="ECO:0008006" key="12">
    <source>
        <dbReference type="Google" id="ProtNLM"/>
    </source>
</evidence>
<feature type="transmembrane region" description="Helical" evidence="7">
    <location>
        <begin position="16"/>
        <end position="37"/>
    </location>
</feature>
<dbReference type="Pfam" id="PF02687">
    <property type="entry name" value="FtsX"/>
    <property type="match status" value="2"/>
</dbReference>